<evidence type="ECO:0008006" key="3">
    <source>
        <dbReference type="Google" id="ProtNLM"/>
    </source>
</evidence>
<name>A0ABT6FMI3_9FLAO</name>
<keyword evidence="2" id="KW-1185">Reference proteome</keyword>
<proteinExistence type="predicted"/>
<dbReference type="EMBL" id="JAPMUA010000001">
    <property type="protein sequence ID" value="MDG3584477.1"/>
    <property type="molecule type" value="Genomic_DNA"/>
</dbReference>
<sequence>MIPVFGSSYEEDGFAMVPSIALEPRYYYNFEKRETKGKRIHHNVANVEAVETISFIPKWGIRRNIGQHFNYQVGVGEGYYIDAYDSGLAMDIHLRIGYTL</sequence>
<evidence type="ECO:0000313" key="2">
    <source>
        <dbReference type="Proteomes" id="UP001153642"/>
    </source>
</evidence>
<protein>
    <recommendedName>
        <fullName evidence="3">Outer membrane protein beta-barrel domain-containing protein</fullName>
    </recommendedName>
</protein>
<dbReference type="Proteomes" id="UP001153642">
    <property type="component" value="Unassembled WGS sequence"/>
</dbReference>
<organism evidence="1 2">
    <name type="scientific">Galbibacter pacificus</name>
    <dbReference type="NCBI Taxonomy" id="2996052"/>
    <lineage>
        <taxon>Bacteria</taxon>
        <taxon>Pseudomonadati</taxon>
        <taxon>Bacteroidota</taxon>
        <taxon>Flavobacteriia</taxon>
        <taxon>Flavobacteriales</taxon>
        <taxon>Flavobacteriaceae</taxon>
        <taxon>Galbibacter</taxon>
    </lineage>
</organism>
<dbReference type="RefSeq" id="WP_277898238.1">
    <property type="nucleotide sequence ID" value="NZ_JAPMUA010000001.1"/>
</dbReference>
<reference evidence="1" key="1">
    <citation type="submission" date="2022-11" db="EMBL/GenBank/DDBJ databases">
        <title>High-quality draft genome sequence of Galbibacter sp. strain CMA-7.</title>
        <authorList>
            <person name="Wei L."/>
            <person name="Dong C."/>
            <person name="Shao Z."/>
        </authorList>
    </citation>
    <scope>NUCLEOTIDE SEQUENCE</scope>
    <source>
        <strain evidence="1">CMA-7</strain>
    </source>
</reference>
<comment type="caution">
    <text evidence="1">The sequence shown here is derived from an EMBL/GenBank/DDBJ whole genome shotgun (WGS) entry which is preliminary data.</text>
</comment>
<gene>
    <name evidence="1" type="ORF">OSR52_01260</name>
</gene>
<accession>A0ABT6FMI3</accession>
<evidence type="ECO:0000313" key="1">
    <source>
        <dbReference type="EMBL" id="MDG3584477.1"/>
    </source>
</evidence>